<protein>
    <recommendedName>
        <fullName evidence="1">HAT C-terminal dimerisation domain-containing protein</fullName>
    </recommendedName>
</protein>
<feature type="non-terminal residue" evidence="2">
    <location>
        <position position="1"/>
    </location>
</feature>
<comment type="caution">
    <text evidence="2">The sequence shown here is derived from an EMBL/GenBank/DDBJ whole genome shotgun (WGS) entry which is preliminary data.</text>
</comment>
<dbReference type="GO" id="GO:0046983">
    <property type="term" value="F:protein dimerization activity"/>
    <property type="evidence" value="ECO:0007669"/>
    <property type="project" value="InterPro"/>
</dbReference>
<feature type="domain" description="HAT C-terminal dimerisation" evidence="1">
    <location>
        <begin position="379"/>
        <end position="437"/>
    </location>
</feature>
<organism evidence="2 3">
    <name type="scientific">Rotaria magnacalcarata</name>
    <dbReference type="NCBI Taxonomy" id="392030"/>
    <lineage>
        <taxon>Eukaryota</taxon>
        <taxon>Metazoa</taxon>
        <taxon>Spiralia</taxon>
        <taxon>Gnathifera</taxon>
        <taxon>Rotifera</taxon>
        <taxon>Eurotatoria</taxon>
        <taxon>Bdelloidea</taxon>
        <taxon>Philodinida</taxon>
        <taxon>Philodinidae</taxon>
        <taxon>Rotaria</taxon>
    </lineage>
</organism>
<gene>
    <name evidence="2" type="ORF">MBJ925_LOCUS26896</name>
</gene>
<proteinExistence type="predicted"/>
<name>A0A816VNI5_9BILA</name>
<dbReference type="InterPro" id="IPR012337">
    <property type="entry name" value="RNaseH-like_sf"/>
</dbReference>
<dbReference type="AlphaFoldDB" id="A0A816VNI5"/>
<dbReference type="SUPFAM" id="SSF53098">
    <property type="entry name" value="Ribonuclease H-like"/>
    <property type="match status" value="1"/>
</dbReference>
<evidence type="ECO:0000259" key="1">
    <source>
        <dbReference type="Pfam" id="PF05699"/>
    </source>
</evidence>
<dbReference type="EMBL" id="CAJNRE010014322">
    <property type="protein sequence ID" value="CAF2126808.1"/>
    <property type="molecule type" value="Genomic_DNA"/>
</dbReference>
<evidence type="ECO:0000313" key="3">
    <source>
        <dbReference type="Proteomes" id="UP000663824"/>
    </source>
</evidence>
<dbReference type="PANTHER" id="PTHR46289:SF14">
    <property type="entry name" value="DUF4371 DOMAIN-CONTAINING PROTEIN"/>
    <property type="match status" value="1"/>
</dbReference>
<dbReference type="InterPro" id="IPR052958">
    <property type="entry name" value="IFN-induced_PKR_regulator"/>
</dbReference>
<accession>A0A816VNI5</accession>
<dbReference type="PANTHER" id="PTHR46289">
    <property type="entry name" value="52 KDA REPRESSOR OF THE INHIBITOR OF THE PROTEIN KINASE-LIKE PROTEIN-RELATED"/>
    <property type="match status" value="1"/>
</dbReference>
<sequence>LDLSFCVGQGYDGCSAMSGYIKGCQAVIREKYPHILYVHCASHSFNLVISDSCEIRSIQNTVGTIKEVYNFVRSSSVRSQIFEELSLEAYNRQTIILNENIKASSLQSSKPENSTIEVRSKKVKLANVCITRWVDSHIAIETFNSLFPVVAELLTNLMKMTDRESSVRSNLFYGAISSSEFLCSLPILNKLLSFTTNVAHILQVIQMKRNEPDEEYKYLFEEAQDLAKYTETIIEMPRVVKRQINRDNIPASFANEYFKLNIFIPLLDHLIVAIKDRFSEHVKKAAAISCLIPEHIADKSYDDLLPAIELYQKFLHCSTAQLETEFVLWKKRWTDIVTEDSFTSLSSYSGSNPNTVNMKRKEQVFLPDTIIDSYAACPEAFYPNIKVLLKIFATLPVTTATTERSFSVLKLLKTYLRSTMSETRLNGLAMMYIYRNMAVDIDAVIDEFAKSNRRLAF</sequence>
<dbReference type="Pfam" id="PF05699">
    <property type="entry name" value="Dimer_Tnp_hAT"/>
    <property type="match status" value="1"/>
</dbReference>
<dbReference type="Proteomes" id="UP000663824">
    <property type="component" value="Unassembled WGS sequence"/>
</dbReference>
<dbReference type="InterPro" id="IPR008906">
    <property type="entry name" value="HATC_C_dom"/>
</dbReference>
<evidence type="ECO:0000313" key="2">
    <source>
        <dbReference type="EMBL" id="CAF2126808.1"/>
    </source>
</evidence>
<reference evidence="2" key="1">
    <citation type="submission" date="2021-02" db="EMBL/GenBank/DDBJ databases">
        <authorList>
            <person name="Nowell W R."/>
        </authorList>
    </citation>
    <scope>NUCLEOTIDE SEQUENCE</scope>
</reference>